<keyword evidence="2" id="KW-1185">Reference proteome</keyword>
<reference evidence="1" key="1">
    <citation type="submission" date="2021-06" db="EMBL/GenBank/DDBJ databases">
        <authorList>
            <person name="Kallberg Y."/>
            <person name="Tangrot J."/>
            <person name="Rosling A."/>
        </authorList>
    </citation>
    <scope>NUCLEOTIDE SEQUENCE</scope>
    <source>
        <strain evidence="1">28 12/20/2015</strain>
    </source>
</reference>
<feature type="non-terminal residue" evidence="1">
    <location>
        <position position="1"/>
    </location>
</feature>
<sequence>YLSQYKDDESFSQNQMASAIYNKLESYWPLLDETSQISSLLDLRTKLTAFRTMDEKIKAIDTVSNLEEYSPQVPEPTTVSSNDLSTTQNYFCQLRLTDSTQENNSNSPLPMMN</sequence>
<dbReference type="Proteomes" id="UP000789366">
    <property type="component" value="Unassembled WGS sequence"/>
</dbReference>
<dbReference type="EMBL" id="CAJVPW010034905">
    <property type="protein sequence ID" value="CAG8734612.1"/>
    <property type="molecule type" value="Genomic_DNA"/>
</dbReference>
<protein>
    <submittedName>
        <fullName evidence="1">10971_t:CDS:1</fullName>
    </submittedName>
</protein>
<evidence type="ECO:0000313" key="2">
    <source>
        <dbReference type="Proteomes" id="UP000789366"/>
    </source>
</evidence>
<gene>
    <name evidence="1" type="ORF">SPELUC_LOCUS13363</name>
</gene>
<evidence type="ECO:0000313" key="1">
    <source>
        <dbReference type="EMBL" id="CAG8734612.1"/>
    </source>
</evidence>
<feature type="non-terminal residue" evidence="1">
    <location>
        <position position="113"/>
    </location>
</feature>
<comment type="caution">
    <text evidence="1">The sequence shown here is derived from an EMBL/GenBank/DDBJ whole genome shotgun (WGS) entry which is preliminary data.</text>
</comment>
<name>A0ACA9Q604_9GLOM</name>
<accession>A0ACA9Q604</accession>
<proteinExistence type="predicted"/>
<organism evidence="1 2">
    <name type="scientific">Cetraspora pellucida</name>
    <dbReference type="NCBI Taxonomy" id="1433469"/>
    <lineage>
        <taxon>Eukaryota</taxon>
        <taxon>Fungi</taxon>
        <taxon>Fungi incertae sedis</taxon>
        <taxon>Mucoromycota</taxon>
        <taxon>Glomeromycotina</taxon>
        <taxon>Glomeromycetes</taxon>
        <taxon>Diversisporales</taxon>
        <taxon>Gigasporaceae</taxon>
        <taxon>Cetraspora</taxon>
    </lineage>
</organism>